<proteinExistence type="predicted"/>
<dbReference type="PROSITE" id="PS00108">
    <property type="entry name" value="PROTEIN_KINASE_ST"/>
    <property type="match status" value="1"/>
</dbReference>
<dbReference type="Gene3D" id="3.30.200.20">
    <property type="entry name" value="Phosphorylase Kinase, domain 1"/>
    <property type="match status" value="1"/>
</dbReference>
<dbReference type="SUPFAM" id="SSF56112">
    <property type="entry name" value="Protein kinase-like (PK-like)"/>
    <property type="match status" value="1"/>
</dbReference>
<evidence type="ECO:0000256" key="3">
    <source>
        <dbReference type="PROSITE-ProRule" id="PRU10141"/>
    </source>
</evidence>
<dbReference type="Gene3D" id="1.10.533.10">
    <property type="entry name" value="Death Domain, Fas"/>
    <property type="match status" value="1"/>
</dbReference>
<dbReference type="PANTHER" id="PTHR27001">
    <property type="entry name" value="OS01G0253100 PROTEIN"/>
    <property type="match status" value="1"/>
</dbReference>
<dbReference type="PROSITE" id="PS00107">
    <property type="entry name" value="PROTEIN_KINASE_ATP"/>
    <property type="match status" value="1"/>
</dbReference>
<reference evidence="6" key="2">
    <citation type="submission" date="2025-08" db="UniProtKB">
        <authorList>
            <consortium name="Ensembl"/>
        </authorList>
    </citation>
    <scope>IDENTIFICATION</scope>
</reference>
<feature type="region of interest" description="Disordered" evidence="4">
    <location>
        <begin position="101"/>
        <end position="149"/>
    </location>
</feature>
<evidence type="ECO:0000313" key="7">
    <source>
        <dbReference type="Proteomes" id="UP000694397"/>
    </source>
</evidence>
<sequence length="651" mass="71430">MSHRHSGHQFLHDVPSKVMLEFNRVMDSLSDSEWERFASHVLTDQTDLRLALRSKSRTDVVINRWSMLNGTVKDLLRLLEELQLYRARDIFKDWHSCSGSFGTGKHASPTPGPSQAPVTLPLPDPVINDSLPKPDPPPPHLDSEGPSVSQPRELLLVPSAMRWSIEEVQQGTDNFSAARRIGEGGFGQVYLANMRNTDYAVKRLKEQDSRLNWTLVKETFRTEVEKLSQYRHPNIVDFAGYCFGGGAYCLLYGFMPNGSLEGQLHCKSGAALSWPQRVSVLLGTAKALQFLHQSSPQLIHGDVKSSNILLGEHLEPKLGDFGLARFYQSSHRKSGKSTTVAQTKTLRGTLAYLPDEYVKGGELGLWIDTYSFGVVLLEVLTGRKAMETDNQDRTLYLKDLATECESKKEAAAHIWKKHLDPSILPAAKPGPPGSLEISSLACRCLDSRRKRPPMVEVFKTLKEISETLDTSSKCSPEVCVEVESLPLYQSPPPVPPSLSLDQSLASLTHQVLKTGPQEDTYDCPPNTHSQLAPLEMVSSPAQSLKKAGGAWELRPPSFQTPCESDESQGYSQYFASGQSSLDHKCGVQSGAGQSSSLCEGCQLEGATHAASAQSASLTDDGVDSKSQEPVESDEFETAPAEASQTSTQTSF</sequence>
<protein>
    <submittedName>
        <fullName evidence="6">Interleukin 1 receptor associated kinase 1</fullName>
    </submittedName>
</protein>
<dbReference type="Ensembl" id="ENSSFOT00015002458.2">
    <property type="protein sequence ID" value="ENSSFOP00015002414.2"/>
    <property type="gene ID" value="ENSSFOG00015001632.2"/>
</dbReference>
<organism evidence="6 7">
    <name type="scientific">Scleropages formosus</name>
    <name type="common">Asian bonytongue</name>
    <name type="synonym">Osteoglossum formosum</name>
    <dbReference type="NCBI Taxonomy" id="113540"/>
    <lineage>
        <taxon>Eukaryota</taxon>
        <taxon>Metazoa</taxon>
        <taxon>Chordata</taxon>
        <taxon>Craniata</taxon>
        <taxon>Vertebrata</taxon>
        <taxon>Euteleostomi</taxon>
        <taxon>Actinopterygii</taxon>
        <taxon>Neopterygii</taxon>
        <taxon>Teleostei</taxon>
        <taxon>Osteoglossocephala</taxon>
        <taxon>Osteoglossomorpha</taxon>
        <taxon>Osteoglossiformes</taxon>
        <taxon>Osteoglossidae</taxon>
        <taxon>Scleropages</taxon>
    </lineage>
</organism>
<dbReference type="Pfam" id="PF00069">
    <property type="entry name" value="Pkinase"/>
    <property type="match status" value="1"/>
</dbReference>
<accession>A0A8C9QQR5</accession>
<dbReference type="SMART" id="SM00220">
    <property type="entry name" value="S_TKc"/>
    <property type="match status" value="1"/>
</dbReference>
<evidence type="ECO:0000256" key="1">
    <source>
        <dbReference type="ARBA" id="ARBA00022741"/>
    </source>
</evidence>
<dbReference type="AlphaFoldDB" id="A0A8C9QQR5"/>
<dbReference type="PANTHER" id="PTHR27001:SF939">
    <property type="entry name" value="INTERLEUKIN 1 RECEPTOR ASSOCIATED KINASE 1"/>
    <property type="match status" value="1"/>
</dbReference>
<dbReference type="GO" id="GO:0004672">
    <property type="term" value="F:protein kinase activity"/>
    <property type="evidence" value="ECO:0007669"/>
    <property type="project" value="InterPro"/>
</dbReference>
<dbReference type="GO" id="GO:0005886">
    <property type="term" value="C:plasma membrane"/>
    <property type="evidence" value="ECO:0007669"/>
    <property type="project" value="TreeGrafter"/>
</dbReference>
<feature type="region of interest" description="Disordered" evidence="4">
    <location>
        <begin position="541"/>
        <end position="566"/>
    </location>
</feature>
<feature type="compositionally biased region" description="Polar residues" evidence="4">
    <location>
        <begin position="557"/>
        <end position="566"/>
    </location>
</feature>
<evidence type="ECO:0000256" key="4">
    <source>
        <dbReference type="SAM" id="MobiDB-lite"/>
    </source>
</evidence>
<feature type="compositionally biased region" description="Polar residues" evidence="4">
    <location>
        <begin position="642"/>
        <end position="651"/>
    </location>
</feature>
<keyword evidence="2 3" id="KW-0067">ATP-binding</keyword>
<dbReference type="GO" id="GO:0071345">
    <property type="term" value="P:cellular response to cytokine stimulus"/>
    <property type="evidence" value="ECO:0007669"/>
    <property type="project" value="UniProtKB-ARBA"/>
</dbReference>
<reference evidence="6" key="3">
    <citation type="submission" date="2025-09" db="UniProtKB">
        <authorList>
            <consortium name="Ensembl"/>
        </authorList>
    </citation>
    <scope>IDENTIFICATION</scope>
</reference>
<dbReference type="GeneTree" id="ENSGT00940000160502"/>
<keyword evidence="1 3" id="KW-0547">Nucleotide-binding</keyword>
<dbReference type="InterPro" id="IPR011009">
    <property type="entry name" value="Kinase-like_dom_sf"/>
</dbReference>
<dbReference type="PROSITE" id="PS50011">
    <property type="entry name" value="PROTEIN_KINASE_DOM"/>
    <property type="match status" value="1"/>
</dbReference>
<feature type="domain" description="Protein kinase" evidence="5">
    <location>
        <begin position="175"/>
        <end position="468"/>
    </location>
</feature>
<dbReference type="Proteomes" id="UP000694397">
    <property type="component" value="Chromosome 1"/>
</dbReference>
<evidence type="ECO:0000313" key="6">
    <source>
        <dbReference type="Ensembl" id="ENSSFOP00015002414.2"/>
    </source>
</evidence>
<evidence type="ECO:0000256" key="2">
    <source>
        <dbReference type="ARBA" id="ARBA00022840"/>
    </source>
</evidence>
<keyword evidence="7" id="KW-1185">Reference proteome</keyword>
<dbReference type="InterPro" id="IPR000719">
    <property type="entry name" value="Prot_kinase_dom"/>
</dbReference>
<dbReference type="GO" id="GO:0045087">
    <property type="term" value="P:innate immune response"/>
    <property type="evidence" value="ECO:0007669"/>
    <property type="project" value="UniProtKB-ARBA"/>
</dbReference>
<dbReference type="SUPFAM" id="SSF47986">
    <property type="entry name" value="DEATH domain"/>
    <property type="match status" value="1"/>
</dbReference>
<dbReference type="GO" id="GO:0007165">
    <property type="term" value="P:signal transduction"/>
    <property type="evidence" value="ECO:0007669"/>
    <property type="project" value="InterPro"/>
</dbReference>
<reference evidence="6 7" key="1">
    <citation type="submission" date="2019-04" db="EMBL/GenBank/DDBJ databases">
        <authorList>
            <consortium name="Wellcome Sanger Institute Data Sharing"/>
        </authorList>
    </citation>
    <scope>NUCLEOTIDE SEQUENCE [LARGE SCALE GENOMIC DNA]</scope>
</reference>
<dbReference type="InterPro" id="IPR017441">
    <property type="entry name" value="Protein_kinase_ATP_BS"/>
</dbReference>
<dbReference type="InterPro" id="IPR011029">
    <property type="entry name" value="DEATH-like_dom_sf"/>
</dbReference>
<dbReference type="InterPro" id="IPR008271">
    <property type="entry name" value="Ser/Thr_kinase_AS"/>
</dbReference>
<dbReference type="Gene3D" id="1.10.510.10">
    <property type="entry name" value="Transferase(Phosphotransferase) domain 1"/>
    <property type="match status" value="1"/>
</dbReference>
<gene>
    <name evidence="6" type="primary">IRAK1</name>
    <name evidence="6" type="synonym">irak1</name>
</gene>
<name>A0A8C9QQR5_SCLFO</name>
<feature type="region of interest" description="Disordered" evidence="4">
    <location>
        <begin position="608"/>
        <end position="651"/>
    </location>
</feature>
<evidence type="ECO:0000259" key="5">
    <source>
        <dbReference type="PROSITE" id="PS50011"/>
    </source>
</evidence>
<feature type="binding site" evidence="3">
    <location>
        <position position="202"/>
    </location>
    <ligand>
        <name>ATP</name>
        <dbReference type="ChEBI" id="CHEBI:30616"/>
    </ligand>
</feature>
<dbReference type="GO" id="GO:0005524">
    <property type="term" value="F:ATP binding"/>
    <property type="evidence" value="ECO:0007669"/>
    <property type="project" value="UniProtKB-UniRule"/>
</dbReference>
<feature type="compositionally biased region" description="Pro residues" evidence="4">
    <location>
        <begin position="110"/>
        <end position="124"/>
    </location>
</feature>
<dbReference type="InterPro" id="IPR000488">
    <property type="entry name" value="Death_dom"/>
</dbReference>
<dbReference type="Pfam" id="PF00531">
    <property type="entry name" value="Death"/>
    <property type="match status" value="1"/>
</dbReference>